<feature type="region of interest" description="Disordered" evidence="2">
    <location>
        <begin position="803"/>
        <end position="846"/>
    </location>
</feature>
<keyword evidence="4" id="KW-1185">Reference proteome</keyword>
<dbReference type="InterPro" id="IPR001680">
    <property type="entry name" value="WD40_rpt"/>
</dbReference>
<feature type="compositionally biased region" description="Basic and acidic residues" evidence="2">
    <location>
        <begin position="832"/>
        <end position="846"/>
    </location>
</feature>
<proteinExistence type="predicted"/>
<dbReference type="Proteomes" id="UP000256328">
    <property type="component" value="Unassembled WGS sequence"/>
</dbReference>
<dbReference type="InterPro" id="IPR015943">
    <property type="entry name" value="WD40/YVTN_repeat-like_dom_sf"/>
</dbReference>
<dbReference type="GO" id="GO:0034455">
    <property type="term" value="C:t-UTP complex"/>
    <property type="evidence" value="ECO:0007669"/>
    <property type="project" value="TreeGrafter"/>
</dbReference>
<protein>
    <submittedName>
        <fullName evidence="3">Uncharacterized protein</fullName>
    </submittedName>
</protein>
<dbReference type="GO" id="GO:0000462">
    <property type="term" value="P:maturation of SSU-rRNA from tricistronic rRNA transcript (SSU-rRNA, 5.8S rRNA, LSU-rRNA)"/>
    <property type="evidence" value="ECO:0007669"/>
    <property type="project" value="InterPro"/>
</dbReference>
<dbReference type="PROSITE" id="PS50082">
    <property type="entry name" value="WD_REPEATS_2"/>
    <property type="match status" value="1"/>
</dbReference>
<organism evidence="3 4">
    <name type="scientific">Coleophoma crateriformis</name>
    <dbReference type="NCBI Taxonomy" id="565419"/>
    <lineage>
        <taxon>Eukaryota</taxon>
        <taxon>Fungi</taxon>
        <taxon>Dikarya</taxon>
        <taxon>Ascomycota</taxon>
        <taxon>Pezizomycotina</taxon>
        <taxon>Leotiomycetes</taxon>
        <taxon>Helotiales</taxon>
        <taxon>Dermateaceae</taxon>
        <taxon>Coleophoma</taxon>
    </lineage>
</organism>
<dbReference type="SMART" id="SM00320">
    <property type="entry name" value="WD40"/>
    <property type="match status" value="8"/>
</dbReference>
<dbReference type="OrthoDB" id="8883818at2759"/>
<dbReference type="PANTHER" id="PTHR44163">
    <property type="entry name" value="U3 SMALL NUCLEOLAR RNA-ASSOCIATED PROTEIN 4 HOMOLOG"/>
    <property type="match status" value="1"/>
</dbReference>
<evidence type="ECO:0000313" key="4">
    <source>
        <dbReference type="Proteomes" id="UP000256328"/>
    </source>
</evidence>
<feature type="region of interest" description="Disordered" evidence="2">
    <location>
        <begin position="756"/>
        <end position="786"/>
    </location>
</feature>
<dbReference type="EMBL" id="PDLN01000009">
    <property type="protein sequence ID" value="RDW75821.1"/>
    <property type="molecule type" value="Genomic_DNA"/>
</dbReference>
<evidence type="ECO:0000256" key="1">
    <source>
        <dbReference type="PROSITE-ProRule" id="PRU00221"/>
    </source>
</evidence>
<reference evidence="3 4" key="1">
    <citation type="journal article" date="2018" name="IMA Fungus">
        <title>IMA Genome-F 9: Draft genome sequence of Annulohypoxylon stygium, Aspergillus mulundensis, Berkeleyomyces basicola (syn. Thielaviopsis basicola), Ceratocystis smalleyi, two Cercospora beticola strains, Coleophoma cylindrospora, Fusarium fracticaudum, Phialophora cf. hyalina, and Morchella septimelata.</title>
        <authorList>
            <person name="Wingfield B.D."/>
            <person name="Bills G.F."/>
            <person name="Dong Y."/>
            <person name="Huang W."/>
            <person name="Nel W.J."/>
            <person name="Swalarsk-Parry B.S."/>
            <person name="Vaghefi N."/>
            <person name="Wilken P.M."/>
            <person name="An Z."/>
            <person name="de Beer Z.W."/>
            <person name="De Vos L."/>
            <person name="Chen L."/>
            <person name="Duong T.A."/>
            <person name="Gao Y."/>
            <person name="Hammerbacher A."/>
            <person name="Kikkert J.R."/>
            <person name="Li Y."/>
            <person name="Li H."/>
            <person name="Li K."/>
            <person name="Li Q."/>
            <person name="Liu X."/>
            <person name="Ma X."/>
            <person name="Naidoo K."/>
            <person name="Pethybridge S.J."/>
            <person name="Sun J."/>
            <person name="Steenkamp E.T."/>
            <person name="van der Nest M.A."/>
            <person name="van Wyk S."/>
            <person name="Wingfield M.J."/>
            <person name="Xiong C."/>
            <person name="Yue Q."/>
            <person name="Zhang X."/>
        </authorList>
    </citation>
    <scope>NUCLEOTIDE SEQUENCE [LARGE SCALE GENOMIC DNA]</scope>
    <source>
        <strain evidence="3 4">BP5796</strain>
    </source>
</reference>
<feature type="region of interest" description="Disordered" evidence="2">
    <location>
        <begin position="644"/>
        <end position="672"/>
    </location>
</feature>
<name>A0A3D8RPU3_9HELO</name>
<feature type="region of interest" description="Disordered" evidence="2">
    <location>
        <begin position="584"/>
        <end position="611"/>
    </location>
</feature>
<comment type="caution">
    <text evidence="3">The sequence shown here is derived from an EMBL/GenBank/DDBJ whole genome shotgun (WGS) entry which is preliminary data.</text>
</comment>
<feature type="repeat" description="WD" evidence="1">
    <location>
        <begin position="181"/>
        <end position="221"/>
    </location>
</feature>
<feature type="compositionally biased region" description="Acidic residues" evidence="2">
    <location>
        <begin position="820"/>
        <end position="830"/>
    </location>
</feature>
<accession>A0A3D8RPU3</accession>
<dbReference type="GO" id="GO:0003723">
    <property type="term" value="F:RNA binding"/>
    <property type="evidence" value="ECO:0007669"/>
    <property type="project" value="TreeGrafter"/>
</dbReference>
<dbReference type="Pfam" id="PF00400">
    <property type="entry name" value="WD40"/>
    <property type="match status" value="2"/>
</dbReference>
<dbReference type="GO" id="GO:0030686">
    <property type="term" value="C:90S preribosome"/>
    <property type="evidence" value="ECO:0007669"/>
    <property type="project" value="InterPro"/>
</dbReference>
<dbReference type="AlphaFoldDB" id="A0A3D8RPU3"/>
<keyword evidence="1" id="KW-0853">WD repeat</keyword>
<evidence type="ECO:0000313" key="3">
    <source>
        <dbReference type="EMBL" id="RDW75821.1"/>
    </source>
</evidence>
<dbReference type="InterPro" id="IPR046351">
    <property type="entry name" value="UTP4"/>
</dbReference>
<dbReference type="InterPro" id="IPR036322">
    <property type="entry name" value="WD40_repeat_dom_sf"/>
</dbReference>
<gene>
    <name evidence="3" type="ORF">BP5796_06642</name>
</gene>
<dbReference type="Gene3D" id="2.130.10.10">
    <property type="entry name" value="YVTN repeat-like/Quinoprotein amine dehydrogenase"/>
    <property type="match status" value="2"/>
</dbReference>
<evidence type="ECO:0000256" key="2">
    <source>
        <dbReference type="SAM" id="MobiDB-lite"/>
    </source>
</evidence>
<dbReference type="GO" id="GO:0032040">
    <property type="term" value="C:small-subunit processome"/>
    <property type="evidence" value="ECO:0007669"/>
    <property type="project" value="TreeGrafter"/>
</dbReference>
<dbReference type="SUPFAM" id="SSF50978">
    <property type="entry name" value="WD40 repeat-like"/>
    <property type="match status" value="2"/>
</dbReference>
<dbReference type="PANTHER" id="PTHR44163:SF1">
    <property type="entry name" value="U3 SMALL NUCLEOLAR RNA-ASSOCIATED PROTEIN 4 HOMOLOG"/>
    <property type="match status" value="1"/>
</dbReference>
<sequence>MDIHRCRFVPYPPSTINSLAFSHSHLRKGQKAASPRLAVGRANGDIEIWNPSNGSWLQETVIRGGVDRSVDALVWTQDPNEEDINGRTIIGKSRLFSVGYTTTVTEWDLEKGRPLRQTSGNHGEIWCLAAQPALPPSKKETKGDADGWEGQHLVTGCTDGALVLYSTADDDLQLKKVLVRPSAKKAKVISVTFQDRNHVVAGCTDSTIRIYDIRNGSSIRSMTLGSGPSGGPKEIIVWTVKVLANGNIVSGDSTGEVRIWDGKNYTLMQRIKGHRQDILSLATSFDGSAIFSGGMDRRTVVYKQVGGGKARWAEVGHRRYHDHDVKTMATLEAHGMSVVVSGGPDASPVVLPLQQFGLENQRALPYLPQEPALRSSSKKRLMMSWWEREISIWRLKKASKSNKDDNEEPAAQNRKLVSKILIKGEASITSATLSTDGEMLAVSTINDIKMFQLRSKKGEEGEGLRVSKITVPSSFSSGARLIEFSPDGKWICIVRSDSRIAVARILSDSDETASSIRVLPSPAKLDRIERQIEKHILLGGLGSYDRTVTKVAFSSDSRILAVGDLAGYIDTWVLSGIEDISQSVGEEAEEDDDAYSTTSSEDSDSEDSEAKAPKLIFGQHWTRNPSASLLPKLPNTPTVFSFRPSPIISHTQSSNPPATRTTPRPVPKDLPSGEDRLVILTANNAFFEFAVLTGTLSPWSRRNQPGSFPAEYRKLKDQARGCIWDISSAEERERVWVYGIGWLWMFDLSRDFAASEQEADSSGGAKKKRKRDERNTGAGDAIPDNELVSGIGRKMQRIIHEEVDEEFPLTRKAPTLDPSESMDLDQDSESDTPLRRNDEEKSKDVAVKASASSAVARPMHWSTYKYRPILGIIDIGPRGKLGPEVALVERPIWEADLPPRFYGDQEWEKADY</sequence>